<organism evidence="2 3">
    <name type="scientific">Tigheibacillus halophilus</name>
    <dbReference type="NCBI Taxonomy" id="361280"/>
    <lineage>
        <taxon>Bacteria</taxon>
        <taxon>Bacillati</taxon>
        <taxon>Bacillota</taxon>
        <taxon>Bacilli</taxon>
        <taxon>Bacillales</taxon>
        <taxon>Bacillaceae</taxon>
        <taxon>Tigheibacillus</taxon>
    </lineage>
</organism>
<dbReference type="PANTHER" id="PTHR47505:SF1">
    <property type="entry name" value="DNA UTILIZATION PROTEIN YHGH"/>
    <property type="match status" value="1"/>
</dbReference>
<name>A0ABU5C1R5_9BACI</name>
<sequence length="148" mass="16967">MEKITGQRCRYCSRMSPDTVCRDCILWQRKFDGDDPLTENYAIFTYGELMQAMIAKWKYRGDYAVGHAFRYAFLQGFQKKFGKCKDFVAVPIPLSADRYKERGFNQAQMLASFLPANVSEALSRVSGEKQSKKNTKTETICPKSISSQ</sequence>
<dbReference type="PANTHER" id="PTHR47505">
    <property type="entry name" value="DNA UTILIZATION PROTEIN YHGH"/>
    <property type="match status" value="1"/>
</dbReference>
<protein>
    <recommendedName>
        <fullName evidence="4">Amidophosphoribosyltransferase</fullName>
    </recommendedName>
</protein>
<comment type="caution">
    <text evidence="2">The sequence shown here is derived from an EMBL/GenBank/DDBJ whole genome shotgun (WGS) entry which is preliminary data.</text>
</comment>
<evidence type="ECO:0008006" key="4">
    <source>
        <dbReference type="Google" id="ProtNLM"/>
    </source>
</evidence>
<evidence type="ECO:0000256" key="1">
    <source>
        <dbReference type="SAM" id="MobiDB-lite"/>
    </source>
</evidence>
<evidence type="ECO:0000313" key="3">
    <source>
        <dbReference type="Proteomes" id="UP001281447"/>
    </source>
</evidence>
<evidence type="ECO:0000313" key="2">
    <source>
        <dbReference type="EMBL" id="MDY0393242.1"/>
    </source>
</evidence>
<gene>
    <name evidence="2" type="ORF">RWE15_00865</name>
</gene>
<keyword evidence="3" id="KW-1185">Reference proteome</keyword>
<dbReference type="InterPro" id="IPR051910">
    <property type="entry name" value="ComF/GntX_DNA_util-trans"/>
</dbReference>
<dbReference type="EMBL" id="JAWDIP010000003">
    <property type="protein sequence ID" value="MDY0393242.1"/>
    <property type="molecule type" value="Genomic_DNA"/>
</dbReference>
<reference evidence="2 3" key="1">
    <citation type="submission" date="2023-10" db="EMBL/GenBank/DDBJ databases">
        <title>Virgibacillus halophilus 5B73C genome.</title>
        <authorList>
            <person name="Miliotis G."/>
            <person name="Sengupta P."/>
            <person name="Hameed A."/>
            <person name="Chuvochina M."/>
            <person name="Mcdonagh F."/>
            <person name="Simpson A.C."/>
            <person name="Singh N.K."/>
            <person name="Rekha P.D."/>
            <person name="Raman K."/>
            <person name="Hugenholtz P."/>
            <person name="Venkateswaran K."/>
        </authorList>
    </citation>
    <scope>NUCLEOTIDE SEQUENCE [LARGE SCALE GENOMIC DNA]</scope>
    <source>
        <strain evidence="2 3">5B73C</strain>
    </source>
</reference>
<dbReference type="Proteomes" id="UP001281447">
    <property type="component" value="Unassembled WGS sequence"/>
</dbReference>
<proteinExistence type="predicted"/>
<feature type="region of interest" description="Disordered" evidence="1">
    <location>
        <begin position="125"/>
        <end position="148"/>
    </location>
</feature>
<accession>A0ABU5C1R5</accession>